<feature type="non-terminal residue" evidence="2">
    <location>
        <position position="1"/>
    </location>
</feature>
<accession>A0A1B6L371</accession>
<proteinExistence type="predicted"/>
<feature type="region of interest" description="Disordered" evidence="1">
    <location>
        <begin position="37"/>
        <end position="57"/>
    </location>
</feature>
<sequence length="447" mass="49072">VKTGNQKLQWIHPPQVVHKNMRLVTKASIRPEIMKPKTQNSKKIKKTSKNNTCQPGTTNSNIKTDLLEMCIKQSEIMDVVTDLNQSESLAAIVSEPQSTTSLEVTDENSTSSTRPDSKVLSTHHTTWGDHLLLHSIPTNANTLLTKSSCTQPKASIKINVINPQKLIGSQNVIKILGKNLLKQSKTNLSSCAVNSNILSTNPQPFKLQMSSVKSYEQSKLNCSVMTQNPNILATSSPYFFIKKDNNSSSFQVINSAENYTLETKNTSSFTDSTSLNSAVNLVKLNIPQTNTQNCDLKTDNKNTLLQSNRIFNCNTVELENSNIVLTISENNTRIPDDKASCTQSSIDSNHYAEKTQHSKIQSNDSDQSCTLESGDTISHVNYITNLNIPPISTIYSSTAPTSLGIMKLDATSSSTQVITSPQNTEKISSSTQVITDPQKIEKISSST</sequence>
<feature type="compositionally biased region" description="Polar residues" evidence="1">
    <location>
        <begin position="358"/>
        <end position="371"/>
    </location>
</feature>
<feature type="compositionally biased region" description="Polar residues" evidence="1">
    <location>
        <begin position="95"/>
        <end position="121"/>
    </location>
</feature>
<gene>
    <name evidence="2" type="ORF">g.12033</name>
</gene>
<dbReference type="EMBL" id="GEBQ01021867">
    <property type="protein sequence ID" value="JAT18110.1"/>
    <property type="molecule type" value="Transcribed_RNA"/>
</dbReference>
<evidence type="ECO:0000256" key="1">
    <source>
        <dbReference type="SAM" id="MobiDB-lite"/>
    </source>
</evidence>
<protein>
    <submittedName>
        <fullName evidence="2">Uncharacterized protein</fullName>
    </submittedName>
</protein>
<feature type="region of interest" description="Disordered" evidence="1">
    <location>
        <begin position="94"/>
        <end position="121"/>
    </location>
</feature>
<reference evidence="2" key="1">
    <citation type="submission" date="2015-11" db="EMBL/GenBank/DDBJ databases">
        <title>De novo transcriptome assembly of four potential Pierce s Disease insect vectors from Arizona vineyards.</title>
        <authorList>
            <person name="Tassone E.E."/>
        </authorList>
    </citation>
    <scope>NUCLEOTIDE SEQUENCE</scope>
</reference>
<dbReference type="AlphaFoldDB" id="A0A1B6L371"/>
<feature type="region of interest" description="Disordered" evidence="1">
    <location>
        <begin position="352"/>
        <end position="371"/>
    </location>
</feature>
<evidence type="ECO:0000313" key="2">
    <source>
        <dbReference type="EMBL" id="JAT18110.1"/>
    </source>
</evidence>
<name>A0A1B6L371_9HEMI</name>
<feature type="non-terminal residue" evidence="2">
    <location>
        <position position="447"/>
    </location>
</feature>
<organism evidence="2">
    <name type="scientific">Graphocephala atropunctata</name>
    <dbReference type="NCBI Taxonomy" id="36148"/>
    <lineage>
        <taxon>Eukaryota</taxon>
        <taxon>Metazoa</taxon>
        <taxon>Ecdysozoa</taxon>
        <taxon>Arthropoda</taxon>
        <taxon>Hexapoda</taxon>
        <taxon>Insecta</taxon>
        <taxon>Pterygota</taxon>
        <taxon>Neoptera</taxon>
        <taxon>Paraneoptera</taxon>
        <taxon>Hemiptera</taxon>
        <taxon>Auchenorrhyncha</taxon>
        <taxon>Membracoidea</taxon>
        <taxon>Cicadellidae</taxon>
        <taxon>Cicadellinae</taxon>
        <taxon>Cicadellini</taxon>
        <taxon>Graphocephala</taxon>
    </lineage>
</organism>